<comment type="caution">
    <text evidence="3">The sequence shown here is derived from an EMBL/GenBank/DDBJ whole genome shotgun (WGS) entry which is preliminary data.</text>
</comment>
<organism evidence="3 4">
    <name type="scientific">Sphingobium herbicidovorans (strain ATCC 700291 / DSM 11019 / CCUG 56400 / KCTC 2939 / LMG 18315 / NBRC 16415 / MH)</name>
    <name type="common">Sphingomonas herbicidovorans</name>
    <dbReference type="NCBI Taxonomy" id="1219045"/>
    <lineage>
        <taxon>Bacteria</taxon>
        <taxon>Pseudomonadati</taxon>
        <taxon>Pseudomonadota</taxon>
        <taxon>Alphaproteobacteria</taxon>
        <taxon>Sphingomonadales</taxon>
        <taxon>Sphingomonadaceae</taxon>
        <taxon>Sphingobium</taxon>
    </lineage>
</organism>
<feature type="region of interest" description="Disordered" evidence="1">
    <location>
        <begin position="1"/>
        <end position="29"/>
    </location>
</feature>
<proteinExistence type="predicted"/>
<keyword evidence="2" id="KW-1133">Transmembrane helix</keyword>
<gene>
    <name evidence="3" type="ORF">BV98_000217</name>
</gene>
<dbReference type="Proteomes" id="UP000024284">
    <property type="component" value="Unassembled WGS sequence"/>
</dbReference>
<evidence type="ECO:0000313" key="3">
    <source>
        <dbReference type="EMBL" id="KFG91966.1"/>
    </source>
</evidence>
<feature type="transmembrane region" description="Helical" evidence="2">
    <location>
        <begin position="37"/>
        <end position="55"/>
    </location>
</feature>
<evidence type="ECO:0000256" key="1">
    <source>
        <dbReference type="SAM" id="MobiDB-lite"/>
    </source>
</evidence>
<protein>
    <submittedName>
        <fullName evidence="3">Uncharacterized protein</fullName>
    </submittedName>
</protein>
<dbReference type="STRING" id="76947.GCA_002080435_00803"/>
<keyword evidence="2" id="KW-0472">Membrane</keyword>
<dbReference type="EMBL" id="JFZA02000001">
    <property type="protein sequence ID" value="KFG91966.1"/>
    <property type="molecule type" value="Genomic_DNA"/>
</dbReference>
<reference evidence="3" key="1">
    <citation type="submission" date="2014-08" db="EMBL/GenBank/DDBJ databases">
        <title>Draft genome sequences of Sphingobium herbicidovorans.</title>
        <authorList>
            <person name="Gan H.M."/>
            <person name="Gan H.Y."/>
            <person name="Savka M.A."/>
        </authorList>
    </citation>
    <scope>NUCLEOTIDE SEQUENCE [LARGE SCALE GENOMIC DNA]</scope>
    <source>
        <strain evidence="3">NBRC 16415</strain>
    </source>
</reference>
<evidence type="ECO:0000313" key="4">
    <source>
        <dbReference type="Proteomes" id="UP000024284"/>
    </source>
</evidence>
<sequence length="74" mass="8271">MERAVRGPGLSSDRHPARRPGNGRQPNHALNSCRWKVAALAAMALALLAMLWHLARSQWFWVMVNAILQGELGR</sequence>
<evidence type="ECO:0000256" key="2">
    <source>
        <dbReference type="SAM" id="Phobius"/>
    </source>
</evidence>
<accession>A0A086PEZ8</accession>
<keyword evidence="4" id="KW-1185">Reference proteome</keyword>
<dbReference type="AlphaFoldDB" id="A0A086PEZ8"/>
<name>A0A086PEZ8_SPHHM</name>
<keyword evidence="2" id="KW-0812">Transmembrane</keyword>